<evidence type="ECO:0000256" key="4">
    <source>
        <dbReference type="ARBA" id="ARBA00023136"/>
    </source>
</evidence>
<reference evidence="6 7" key="1">
    <citation type="submission" date="2018-11" db="EMBL/GenBank/DDBJ databases">
        <authorList>
            <consortium name="Pathogen Informatics"/>
        </authorList>
    </citation>
    <scope>NUCLEOTIDE SEQUENCE [LARGE SCALE GENOMIC DNA]</scope>
    <source>
        <strain evidence="6 7">Egypt</strain>
    </source>
</reference>
<proteinExistence type="predicted"/>
<evidence type="ECO:0000256" key="2">
    <source>
        <dbReference type="ARBA" id="ARBA00022692"/>
    </source>
</evidence>
<protein>
    <recommendedName>
        <fullName evidence="8">ABC transporter domain-containing protein</fullName>
    </recommendedName>
</protein>
<dbReference type="PANTHER" id="PTHR11384:SF59">
    <property type="entry name" value="LYSOSOMAL COBALAMIN TRANSPORTER ABCD4"/>
    <property type="match status" value="1"/>
</dbReference>
<name>A0A3P8L425_9TREM</name>
<keyword evidence="7" id="KW-1185">Reference proteome</keyword>
<evidence type="ECO:0000256" key="5">
    <source>
        <dbReference type="SAM" id="Phobius"/>
    </source>
</evidence>
<evidence type="ECO:0000256" key="1">
    <source>
        <dbReference type="ARBA" id="ARBA00022448"/>
    </source>
</evidence>
<dbReference type="InterPro" id="IPR027417">
    <property type="entry name" value="P-loop_NTPase"/>
</dbReference>
<keyword evidence="1" id="KW-0813">Transport</keyword>
<sequence>MTIGIVVMWYDSPECKLHEPGCPEFILTHISPHVLSRLGSVLFCLEFKTRCFLSFFCPVCLHSFLTFVFIIHRYLIPHPCFYCSGQSAQHCQALHFPMCHCAGSCMLLYTRSKFNCSQCIFSSDCTYSFQIILAHSLTALHSRWLFFLFLLISPLCRLDLSIDITVTEPLVITGPSGVGKTALLRVLADLWPGLSAYFYRASHIQTMFVPQKPFVPCAFACPSRLFNVLDMDQACHPAPGQQSCSPETDDRYRALHLAYLLLSVVEVPNLAQEDYNLGTRNYKLGSFFPTL</sequence>
<evidence type="ECO:0008006" key="8">
    <source>
        <dbReference type="Google" id="ProtNLM"/>
    </source>
</evidence>
<dbReference type="InterPro" id="IPR050835">
    <property type="entry name" value="ABC_transporter_sub-D"/>
</dbReference>
<evidence type="ECO:0000313" key="7">
    <source>
        <dbReference type="Proteomes" id="UP000272942"/>
    </source>
</evidence>
<evidence type="ECO:0000313" key="6">
    <source>
        <dbReference type="EMBL" id="VDP90883.1"/>
    </source>
</evidence>
<dbReference type="OrthoDB" id="422637at2759"/>
<dbReference type="Proteomes" id="UP000272942">
    <property type="component" value="Unassembled WGS sequence"/>
</dbReference>
<dbReference type="Gene3D" id="3.40.50.300">
    <property type="entry name" value="P-loop containing nucleotide triphosphate hydrolases"/>
    <property type="match status" value="1"/>
</dbReference>
<dbReference type="EMBL" id="UZAN01055530">
    <property type="protein sequence ID" value="VDP90883.1"/>
    <property type="molecule type" value="Genomic_DNA"/>
</dbReference>
<evidence type="ECO:0000256" key="3">
    <source>
        <dbReference type="ARBA" id="ARBA00022989"/>
    </source>
</evidence>
<dbReference type="PANTHER" id="PTHR11384">
    <property type="entry name" value="ATP-BINDING CASSETTE, SUB-FAMILY D MEMBER"/>
    <property type="match status" value="1"/>
</dbReference>
<gene>
    <name evidence="6" type="ORF">ECPE_LOCUS13611</name>
</gene>
<keyword evidence="3 5" id="KW-1133">Transmembrane helix</keyword>
<organism evidence="6 7">
    <name type="scientific">Echinostoma caproni</name>
    <dbReference type="NCBI Taxonomy" id="27848"/>
    <lineage>
        <taxon>Eukaryota</taxon>
        <taxon>Metazoa</taxon>
        <taxon>Spiralia</taxon>
        <taxon>Lophotrochozoa</taxon>
        <taxon>Platyhelminthes</taxon>
        <taxon>Trematoda</taxon>
        <taxon>Digenea</taxon>
        <taxon>Plagiorchiida</taxon>
        <taxon>Echinostomata</taxon>
        <taxon>Echinostomatoidea</taxon>
        <taxon>Echinostomatidae</taxon>
        <taxon>Echinostoma</taxon>
    </lineage>
</organism>
<feature type="transmembrane region" description="Helical" evidence="5">
    <location>
        <begin position="52"/>
        <end position="75"/>
    </location>
</feature>
<accession>A0A3P8L425</accession>
<dbReference type="AlphaFoldDB" id="A0A3P8L425"/>
<keyword evidence="2 5" id="KW-0812">Transmembrane</keyword>
<dbReference type="SUPFAM" id="SSF52540">
    <property type="entry name" value="P-loop containing nucleoside triphosphate hydrolases"/>
    <property type="match status" value="1"/>
</dbReference>
<keyword evidence="4 5" id="KW-0472">Membrane</keyword>